<evidence type="ECO:0000259" key="2">
    <source>
        <dbReference type="PROSITE" id="PS50110"/>
    </source>
</evidence>
<sequence length="142" mass="16472">MQLNSLLPDHTKNTSSNRNQCRLLIVDDEKDLLFVYQKALKLAGMEISTFDNPDMAYKEFKENPEMYSLLLTDMRMPNMNGYELINKVKAIRPEIKTILISAYDITQDEITRNLNPNIKLDGLICKPIALERLREIIIDVLK</sequence>
<dbReference type="Proteomes" id="UP000058925">
    <property type="component" value="Chromosome"/>
</dbReference>
<dbReference type="SUPFAM" id="SSF52172">
    <property type="entry name" value="CheY-like"/>
    <property type="match status" value="1"/>
</dbReference>
<keyword evidence="4" id="KW-1185">Reference proteome</keyword>
<dbReference type="PANTHER" id="PTHR44591">
    <property type="entry name" value="STRESS RESPONSE REGULATOR PROTEIN 1"/>
    <property type="match status" value="1"/>
</dbReference>
<gene>
    <name evidence="3" type="primary">dctD_1</name>
    <name evidence="3" type="ORF">NMY3_00010</name>
</gene>
<evidence type="ECO:0000313" key="3">
    <source>
        <dbReference type="EMBL" id="ALI34224.1"/>
    </source>
</evidence>
<dbReference type="InterPro" id="IPR011006">
    <property type="entry name" value="CheY-like_superfamily"/>
</dbReference>
<dbReference type="Pfam" id="PF00072">
    <property type="entry name" value="Response_reg"/>
    <property type="match status" value="1"/>
</dbReference>
<proteinExistence type="predicted"/>
<dbReference type="InterPro" id="IPR050595">
    <property type="entry name" value="Bact_response_regulator"/>
</dbReference>
<dbReference type="PROSITE" id="PS50110">
    <property type="entry name" value="RESPONSE_REGULATORY"/>
    <property type="match status" value="1"/>
</dbReference>
<reference evidence="4" key="1">
    <citation type="submission" date="2015-10" db="EMBL/GenBank/DDBJ databases">
        <title>Niche specialization of a soil ammonia-oxidizing archaeon, Candidatus Nitrosocosmicus oleophilus.</title>
        <authorList>
            <person name="Jung M.-Y."/>
            <person name="Rhee S.-K."/>
        </authorList>
    </citation>
    <scope>NUCLEOTIDE SEQUENCE [LARGE SCALE GENOMIC DNA]</scope>
    <source>
        <strain evidence="4">MY3</strain>
    </source>
</reference>
<keyword evidence="1" id="KW-0597">Phosphoprotein</keyword>
<dbReference type="EMBL" id="CP012850">
    <property type="protein sequence ID" value="ALI34224.1"/>
    <property type="molecule type" value="Genomic_DNA"/>
</dbReference>
<feature type="domain" description="Response regulatory" evidence="2">
    <location>
        <begin position="22"/>
        <end position="141"/>
    </location>
</feature>
<evidence type="ECO:0000313" key="4">
    <source>
        <dbReference type="Proteomes" id="UP000058925"/>
    </source>
</evidence>
<accession>A0A654LS83</accession>
<dbReference type="AlphaFoldDB" id="A0A654LS83"/>
<organism evidence="3 4">
    <name type="scientific">Candidatus Nitrosocosmicus oleophilus</name>
    <dbReference type="NCBI Taxonomy" id="1353260"/>
    <lineage>
        <taxon>Archaea</taxon>
        <taxon>Nitrososphaerota</taxon>
        <taxon>Nitrososphaeria</taxon>
        <taxon>Nitrososphaerales</taxon>
        <taxon>Nitrososphaeraceae</taxon>
        <taxon>Candidatus Nitrosocosmicus</taxon>
    </lineage>
</organism>
<dbReference type="GO" id="GO:0000160">
    <property type="term" value="P:phosphorelay signal transduction system"/>
    <property type="evidence" value="ECO:0007669"/>
    <property type="project" value="InterPro"/>
</dbReference>
<name>A0A654LS83_9ARCH</name>
<protein>
    <submittedName>
        <fullName evidence="3">C4-dicarboxylate transport transcriptional regulatory protein DctD</fullName>
    </submittedName>
</protein>
<evidence type="ECO:0000256" key="1">
    <source>
        <dbReference type="ARBA" id="ARBA00022553"/>
    </source>
</evidence>
<dbReference type="Gene3D" id="3.40.50.2300">
    <property type="match status" value="1"/>
</dbReference>
<dbReference type="KEGG" id="taa:NMY3_00010"/>
<dbReference type="PANTHER" id="PTHR44591:SF3">
    <property type="entry name" value="RESPONSE REGULATORY DOMAIN-CONTAINING PROTEIN"/>
    <property type="match status" value="1"/>
</dbReference>
<dbReference type="SMART" id="SM00448">
    <property type="entry name" value="REC"/>
    <property type="match status" value="1"/>
</dbReference>
<dbReference type="InterPro" id="IPR001789">
    <property type="entry name" value="Sig_transdc_resp-reg_receiver"/>
</dbReference>